<dbReference type="InterPro" id="IPR036179">
    <property type="entry name" value="Ig-like_dom_sf"/>
</dbReference>
<evidence type="ECO:0000313" key="8">
    <source>
        <dbReference type="EMBL" id="OXB60216.1"/>
    </source>
</evidence>
<dbReference type="SMART" id="SM00409">
    <property type="entry name" value="IG"/>
    <property type="match status" value="1"/>
</dbReference>
<feature type="domain" description="Ig-like" evidence="7">
    <location>
        <begin position="11"/>
        <end position="109"/>
    </location>
</feature>
<dbReference type="InterPro" id="IPR003599">
    <property type="entry name" value="Ig_sub"/>
</dbReference>
<dbReference type="InterPro" id="IPR013106">
    <property type="entry name" value="Ig_V-set"/>
</dbReference>
<dbReference type="PANTHER" id="PTHR24100">
    <property type="entry name" value="BUTYROPHILIN"/>
    <property type="match status" value="1"/>
</dbReference>
<dbReference type="PROSITE" id="PS50835">
    <property type="entry name" value="IG_LIKE"/>
    <property type="match status" value="1"/>
</dbReference>
<protein>
    <recommendedName>
        <fullName evidence="7">Ig-like domain-containing protein</fullName>
    </recommendedName>
</protein>
<gene>
    <name evidence="8" type="ORF">ASZ78_002361</name>
</gene>
<dbReference type="EMBL" id="MCFN01000343">
    <property type="protein sequence ID" value="OXB60216.1"/>
    <property type="molecule type" value="Genomic_DNA"/>
</dbReference>
<dbReference type="PANTHER" id="PTHR24100:SF148">
    <property type="entry name" value="SELECTION AND UPKEEP OF INTRAEPITHELIAL T-CELLS PROTEIN 10-RELATED"/>
    <property type="match status" value="1"/>
</dbReference>
<dbReference type="Pfam" id="PF07686">
    <property type="entry name" value="V-set"/>
    <property type="match status" value="1"/>
</dbReference>
<dbReference type="InterPro" id="IPR050504">
    <property type="entry name" value="IgSF_BTN/MOG"/>
</dbReference>
<evidence type="ECO:0000259" key="7">
    <source>
        <dbReference type="PROSITE" id="PS50835"/>
    </source>
</evidence>
<dbReference type="InterPro" id="IPR013783">
    <property type="entry name" value="Ig-like_fold"/>
</dbReference>
<evidence type="ECO:0000256" key="4">
    <source>
        <dbReference type="ARBA" id="ARBA00023157"/>
    </source>
</evidence>
<comment type="caution">
    <text evidence="8">The sequence shown here is derived from an EMBL/GenBank/DDBJ whole genome shotgun (WGS) entry which is preliminary data.</text>
</comment>
<dbReference type="GO" id="GO:0005102">
    <property type="term" value="F:signaling receptor binding"/>
    <property type="evidence" value="ECO:0007669"/>
    <property type="project" value="TreeGrafter"/>
</dbReference>
<evidence type="ECO:0000256" key="5">
    <source>
        <dbReference type="ARBA" id="ARBA00023180"/>
    </source>
</evidence>
<dbReference type="SUPFAM" id="SSF48726">
    <property type="entry name" value="Immunoglobulin"/>
    <property type="match status" value="1"/>
</dbReference>
<keyword evidence="2" id="KW-0732">Signal</keyword>
<reference evidence="8 9" key="1">
    <citation type="submission" date="2016-07" db="EMBL/GenBank/DDBJ databases">
        <title>Disparate Historic Effective Population Sizes Predicted by Modern Levels of Genome Diversity for the Scaled Quail (Callipepla squamata) and the Northern Bobwhite (Colinus virginianus): Inferences from First and Second Generation Draft Genome Assemblies for Sympatric New World Quail.</title>
        <authorList>
            <person name="Oldeschulte D.L."/>
            <person name="Halley Y.A."/>
            <person name="Bhattarai E.K."/>
            <person name="Brashear W.A."/>
            <person name="Hill J."/>
            <person name="Metz R.P."/>
            <person name="Johnson C.D."/>
            <person name="Rollins D."/>
            <person name="Peterson M.J."/>
            <person name="Bickhart D.M."/>
            <person name="Decker J.E."/>
            <person name="Seabury C.M."/>
        </authorList>
    </citation>
    <scope>NUCLEOTIDE SEQUENCE [LARGE SCALE GENOMIC DNA]</scope>
    <source>
        <strain evidence="8 9">Texas</strain>
        <tissue evidence="8">Leg muscle</tissue>
    </source>
</reference>
<evidence type="ECO:0000256" key="6">
    <source>
        <dbReference type="ARBA" id="ARBA00023319"/>
    </source>
</evidence>
<dbReference type="Proteomes" id="UP000198323">
    <property type="component" value="Unassembled WGS sequence"/>
</dbReference>
<dbReference type="AlphaFoldDB" id="A0A226MXZ9"/>
<organism evidence="8 9">
    <name type="scientific">Callipepla squamata</name>
    <name type="common">Scaled quail</name>
    <dbReference type="NCBI Taxonomy" id="9009"/>
    <lineage>
        <taxon>Eukaryota</taxon>
        <taxon>Metazoa</taxon>
        <taxon>Chordata</taxon>
        <taxon>Craniata</taxon>
        <taxon>Vertebrata</taxon>
        <taxon>Euteleostomi</taxon>
        <taxon>Archelosauria</taxon>
        <taxon>Archosauria</taxon>
        <taxon>Dinosauria</taxon>
        <taxon>Saurischia</taxon>
        <taxon>Theropoda</taxon>
        <taxon>Coelurosauria</taxon>
        <taxon>Aves</taxon>
        <taxon>Neognathae</taxon>
        <taxon>Galloanserae</taxon>
        <taxon>Galliformes</taxon>
        <taxon>Odontophoridae</taxon>
        <taxon>Callipepla</taxon>
    </lineage>
</organism>
<dbReference type="GO" id="GO:0001817">
    <property type="term" value="P:regulation of cytokine production"/>
    <property type="evidence" value="ECO:0007669"/>
    <property type="project" value="TreeGrafter"/>
</dbReference>
<comment type="subcellular location">
    <subcellularLocation>
        <location evidence="1">Membrane</location>
    </subcellularLocation>
</comment>
<dbReference type="Gene3D" id="2.60.40.10">
    <property type="entry name" value="Immunoglobulins"/>
    <property type="match status" value="1"/>
</dbReference>
<accession>A0A226MXZ9</accession>
<keyword evidence="5" id="KW-0325">Glycoprotein</keyword>
<evidence type="ECO:0000256" key="1">
    <source>
        <dbReference type="ARBA" id="ARBA00004370"/>
    </source>
</evidence>
<dbReference type="GO" id="GO:0050863">
    <property type="term" value="P:regulation of T cell activation"/>
    <property type="evidence" value="ECO:0007669"/>
    <property type="project" value="UniProtKB-ARBA"/>
</dbReference>
<dbReference type="STRING" id="9009.A0A226MXZ9"/>
<dbReference type="GO" id="GO:0009897">
    <property type="term" value="C:external side of plasma membrane"/>
    <property type="evidence" value="ECO:0007669"/>
    <property type="project" value="TreeGrafter"/>
</dbReference>
<keyword evidence="9" id="KW-1185">Reference proteome</keyword>
<keyword evidence="6" id="KW-0393">Immunoglobulin domain</keyword>
<dbReference type="GO" id="GO:1903037">
    <property type="term" value="P:regulation of leukocyte cell-cell adhesion"/>
    <property type="evidence" value="ECO:0007669"/>
    <property type="project" value="UniProtKB-ARBA"/>
</dbReference>
<proteinExistence type="predicted"/>
<feature type="non-terminal residue" evidence="8">
    <location>
        <position position="1"/>
    </location>
</feature>
<evidence type="ECO:0000256" key="2">
    <source>
        <dbReference type="ARBA" id="ARBA00022729"/>
    </source>
</evidence>
<dbReference type="OrthoDB" id="9898017at2759"/>
<dbReference type="GO" id="GO:0050852">
    <property type="term" value="P:T cell receptor signaling pathway"/>
    <property type="evidence" value="ECO:0007669"/>
    <property type="project" value="TreeGrafter"/>
</dbReference>
<dbReference type="FunFam" id="2.60.40.10:FF:000142">
    <property type="entry name" value="V-set domain-containing T-cell activation inhibitor 1"/>
    <property type="match status" value="1"/>
</dbReference>
<dbReference type="InterPro" id="IPR007110">
    <property type="entry name" value="Ig-like_dom"/>
</dbReference>
<keyword evidence="4" id="KW-1015">Disulfide bond</keyword>
<dbReference type="SMART" id="SM00406">
    <property type="entry name" value="IGv"/>
    <property type="match status" value="1"/>
</dbReference>
<name>A0A226MXZ9_CALSU</name>
<evidence type="ECO:0000256" key="3">
    <source>
        <dbReference type="ARBA" id="ARBA00023136"/>
    </source>
</evidence>
<evidence type="ECO:0000313" key="9">
    <source>
        <dbReference type="Proteomes" id="UP000198323"/>
    </source>
</evidence>
<sequence>HPDLTCHAFVGETVVLPCTITSSGELNISHSMLYWQNEDDVVHFHHGGHDDLKYQDKQYHGRTSLFLNEVKHGNFSLKLSNVQLQDEAVYSCIYSQSGHQTQKSKVKLHVSDTLSTGEKHLSSGKAMILYLLSAYMISFNQIN</sequence>
<keyword evidence="3" id="KW-0472">Membrane</keyword>